<dbReference type="InterPro" id="IPR036568">
    <property type="entry name" value="GGCT-like_sf"/>
</dbReference>
<dbReference type="Gene3D" id="3.90.1150.10">
    <property type="entry name" value="Aspartate Aminotransferase, domain 1"/>
    <property type="match status" value="1"/>
</dbReference>
<feature type="region of interest" description="Disordered" evidence="2">
    <location>
        <begin position="212"/>
        <end position="236"/>
    </location>
</feature>
<organism evidence="5 6">
    <name type="scientific">Sporidiobolus salmonicolor</name>
    <name type="common">Yeast-like fungus</name>
    <name type="synonym">Sporobolomyces salmonicolor</name>
    <dbReference type="NCBI Taxonomy" id="5005"/>
    <lineage>
        <taxon>Eukaryota</taxon>
        <taxon>Fungi</taxon>
        <taxon>Dikarya</taxon>
        <taxon>Basidiomycota</taxon>
        <taxon>Pucciniomycotina</taxon>
        <taxon>Microbotryomycetes</taxon>
        <taxon>Sporidiobolales</taxon>
        <taxon>Sporidiobolaceae</taxon>
        <taxon>Sporobolomyces</taxon>
    </lineage>
</organism>
<evidence type="ECO:0000256" key="1">
    <source>
        <dbReference type="ARBA" id="ARBA00022898"/>
    </source>
</evidence>
<dbReference type="CDD" id="cd06661">
    <property type="entry name" value="GGCT_like"/>
    <property type="match status" value="1"/>
</dbReference>
<reference evidence="6" key="1">
    <citation type="submission" date="2015-02" db="EMBL/GenBank/DDBJ databases">
        <authorList>
            <person name="Gon?alves P."/>
        </authorList>
    </citation>
    <scope>NUCLEOTIDE SEQUENCE [LARGE SCALE GENOMIC DNA]</scope>
</reference>
<keyword evidence="6" id="KW-1185">Reference proteome</keyword>
<gene>
    <name evidence="5" type="primary">SPOSA6832_02768</name>
</gene>
<dbReference type="InterPro" id="IPR000192">
    <property type="entry name" value="Aminotrans_V_dom"/>
</dbReference>
<sequence>MAASTVSTGPPFSLFFYGTLCHAAVLSRVIDNDGAHLTTTDAALLEHVRLHVAAEGALPLAFNIQGKSTNKRLDPDYPAVVTRAEAEQALGRLVTDEEARVQGVVVSGLTEADVAALDEFEGNEYTRTLCTVQPFPLASPTTPVPASFYHWTAPISRLAPRIWSFEAFLRDSAHRWVGSGSEKEYAEVDRRRAMGGFITPRSVKEIAEKVTEEMEGEAREKEREAKKKERKEIEGEGEEFGKKLREKYWRFEEGWVNLNHGSYGAAPAPVIDRFRAIQDRCDSAPDRFIRLEYEPELIALRSRLARFVDCDTDDLVLVGNATTGVNVVLRSLTGQWEKGNRLLYFSTTIYDACSSTLQYIVDTHPHLSLSLLPVPLTYPISHADLMAKTRAAIEDAEKDGGGKVRLALVDAISSNPGVVVPWEQLVQLFREKEVLSLVDAAHQIGQLPVSLRKSNPDFWISNCHKWLLAHRGCAVLYVNKAHQHLIHSIPIGHYYDGKRTPARRSDWVTEFSWNGTLDWSPLLSVSAALDFREDVLGGEERIYEWCHGLAVQGGEKVARMLGTRIMRNGPDEGELVGCMVNVLLPLPSCTPVSKLSPSTISRIKDFWFNELSEKHRTIVPLFVHHDHPYVRLSAQVYIDLADFEYVGRALRKVCEQIERGEHLQRRVEARETTRADEP</sequence>
<dbReference type="InterPro" id="IPR013024">
    <property type="entry name" value="GGCT-like"/>
</dbReference>
<dbReference type="InterPro" id="IPR015424">
    <property type="entry name" value="PyrdxlP-dep_Trfase"/>
</dbReference>
<evidence type="ECO:0000313" key="5">
    <source>
        <dbReference type="EMBL" id="CEQ41088.1"/>
    </source>
</evidence>
<name>A0A0D6EMV4_SPOSA</name>
<dbReference type="PANTHER" id="PTHR43092">
    <property type="entry name" value="L-CYSTEINE DESULFHYDRASE"/>
    <property type="match status" value="1"/>
</dbReference>
<dbReference type="Gene3D" id="3.10.490.10">
    <property type="entry name" value="Gamma-glutamyl cyclotransferase-like"/>
    <property type="match status" value="1"/>
</dbReference>
<evidence type="ECO:0000259" key="4">
    <source>
        <dbReference type="Pfam" id="PF06094"/>
    </source>
</evidence>
<dbReference type="Gene3D" id="3.40.640.10">
    <property type="entry name" value="Type I PLP-dependent aspartate aminotransferase-like (Major domain)"/>
    <property type="match status" value="1"/>
</dbReference>
<dbReference type="AlphaFoldDB" id="A0A0D6EMV4"/>
<dbReference type="Proteomes" id="UP000243876">
    <property type="component" value="Unassembled WGS sequence"/>
</dbReference>
<evidence type="ECO:0000256" key="2">
    <source>
        <dbReference type="SAM" id="MobiDB-lite"/>
    </source>
</evidence>
<dbReference type="InterPro" id="IPR015422">
    <property type="entry name" value="PyrdxlP-dep_Trfase_small"/>
</dbReference>
<protein>
    <submittedName>
        <fullName evidence="5">SPOSA6832_02768-mRNA-1:cds</fullName>
    </submittedName>
</protein>
<keyword evidence="1" id="KW-0663">Pyridoxal phosphate</keyword>
<evidence type="ECO:0000259" key="3">
    <source>
        <dbReference type="Pfam" id="PF00266"/>
    </source>
</evidence>
<feature type="domain" description="Gamma-glutamylcyclotransferase AIG2-like" evidence="4">
    <location>
        <begin position="14"/>
        <end position="153"/>
    </location>
</feature>
<dbReference type="OrthoDB" id="5978656at2759"/>
<dbReference type="EMBL" id="CENE01000011">
    <property type="protein sequence ID" value="CEQ41088.1"/>
    <property type="molecule type" value="Genomic_DNA"/>
</dbReference>
<proteinExistence type="predicted"/>
<dbReference type="InterPro" id="IPR009288">
    <property type="entry name" value="AIG2-like_dom"/>
</dbReference>
<dbReference type="InterPro" id="IPR015421">
    <property type="entry name" value="PyrdxlP-dep_Trfase_major"/>
</dbReference>
<dbReference type="Pfam" id="PF00266">
    <property type="entry name" value="Aminotran_5"/>
    <property type="match status" value="1"/>
</dbReference>
<dbReference type="SUPFAM" id="SSF53383">
    <property type="entry name" value="PLP-dependent transferases"/>
    <property type="match status" value="1"/>
</dbReference>
<dbReference type="PANTHER" id="PTHR43092:SF2">
    <property type="entry name" value="HERCYNYLCYSTEINE SULFOXIDE LYASE"/>
    <property type="match status" value="1"/>
</dbReference>
<dbReference type="SUPFAM" id="SSF110857">
    <property type="entry name" value="Gamma-glutamyl cyclotransferase-like"/>
    <property type="match status" value="1"/>
</dbReference>
<accession>A0A0D6EMV4</accession>
<feature type="domain" description="Aminotransferase class V" evidence="3">
    <location>
        <begin position="300"/>
        <end position="493"/>
    </location>
</feature>
<evidence type="ECO:0000313" key="6">
    <source>
        <dbReference type="Proteomes" id="UP000243876"/>
    </source>
</evidence>
<feature type="non-terminal residue" evidence="5">
    <location>
        <position position="1"/>
    </location>
</feature>
<dbReference type="Pfam" id="PF06094">
    <property type="entry name" value="GGACT"/>
    <property type="match status" value="1"/>
</dbReference>